<sequence>MLAAFSAVCPTSPIRPQNHWISARSLSMIDARKSIPAGNAYDGARNSLKRQIVKSLRKDRELWWKSKAREMEKAFATGNSRALYQLIRSTGFKPHAESVNIQPNCINPRDGASIPSIWLRITTHLSSQMSNRDLNSDVSQPAQQRTEAHPNQSTHNHSHAHTELACKLVASDCQLISSTHQTEDMTVDPSDAAF</sequence>
<dbReference type="Proteomes" id="UP000008909">
    <property type="component" value="Unassembled WGS sequence"/>
</dbReference>
<feature type="region of interest" description="Disordered" evidence="1">
    <location>
        <begin position="130"/>
        <end position="161"/>
    </location>
</feature>
<organism evidence="2 3">
    <name type="scientific">Clonorchis sinensis</name>
    <name type="common">Chinese liver fluke</name>
    <dbReference type="NCBI Taxonomy" id="79923"/>
    <lineage>
        <taxon>Eukaryota</taxon>
        <taxon>Metazoa</taxon>
        <taxon>Spiralia</taxon>
        <taxon>Lophotrochozoa</taxon>
        <taxon>Platyhelminthes</taxon>
        <taxon>Trematoda</taxon>
        <taxon>Digenea</taxon>
        <taxon>Opisthorchiida</taxon>
        <taxon>Opisthorchiata</taxon>
        <taxon>Opisthorchiidae</taxon>
        <taxon>Clonorchis</taxon>
    </lineage>
</organism>
<keyword evidence="3" id="KW-1185">Reference proteome</keyword>
<feature type="compositionally biased region" description="Polar residues" evidence="1">
    <location>
        <begin position="130"/>
        <end position="155"/>
    </location>
</feature>
<accession>G7YAW5</accession>
<proteinExistence type="predicted"/>
<dbReference type="AlphaFoldDB" id="G7YAW5"/>
<dbReference type="EMBL" id="DF143013">
    <property type="protein sequence ID" value="GAA50093.1"/>
    <property type="molecule type" value="Genomic_DNA"/>
</dbReference>
<evidence type="ECO:0000256" key="1">
    <source>
        <dbReference type="SAM" id="MobiDB-lite"/>
    </source>
</evidence>
<evidence type="ECO:0000313" key="2">
    <source>
        <dbReference type="EMBL" id="GAA50093.1"/>
    </source>
</evidence>
<evidence type="ECO:0000313" key="3">
    <source>
        <dbReference type="Proteomes" id="UP000008909"/>
    </source>
</evidence>
<name>G7YAW5_CLOSI</name>
<keyword evidence="2" id="KW-0547">Nucleotide-binding</keyword>
<reference key="2">
    <citation type="submission" date="2011-10" db="EMBL/GenBank/DDBJ databases">
        <title>The genome and transcriptome sequence of Clonorchis sinensis provide insights into the carcinogenic liver fluke.</title>
        <authorList>
            <person name="Wang X."/>
            <person name="Huang Y."/>
            <person name="Chen W."/>
            <person name="Liu H."/>
            <person name="Guo L."/>
            <person name="Chen Y."/>
            <person name="Luo F."/>
            <person name="Zhou W."/>
            <person name="Sun J."/>
            <person name="Mao Q."/>
            <person name="Liang P."/>
            <person name="Zhou C."/>
            <person name="Tian Y."/>
            <person name="Men J."/>
            <person name="Lv X."/>
            <person name="Huang L."/>
            <person name="Zhou J."/>
            <person name="Hu Y."/>
            <person name="Li R."/>
            <person name="Zhang F."/>
            <person name="Lei H."/>
            <person name="Li X."/>
            <person name="Hu X."/>
            <person name="Liang C."/>
            <person name="Xu J."/>
            <person name="Wu Z."/>
            <person name="Yu X."/>
        </authorList>
    </citation>
    <scope>NUCLEOTIDE SEQUENCE</scope>
    <source>
        <strain>Henan</strain>
    </source>
</reference>
<protein>
    <submittedName>
        <fullName evidence="2">ATP-binding cassette transporter</fullName>
    </submittedName>
</protein>
<keyword evidence="2" id="KW-0067">ATP-binding</keyword>
<reference evidence="2" key="1">
    <citation type="journal article" date="2011" name="Genome Biol.">
        <title>The draft genome of the carcinogenic human liver fluke Clonorchis sinensis.</title>
        <authorList>
            <person name="Wang X."/>
            <person name="Chen W."/>
            <person name="Huang Y."/>
            <person name="Sun J."/>
            <person name="Men J."/>
            <person name="Liu H."/>
            <person name="Luo F."/>
            <person name="Guo L."/>
            <person name="Lv X."/>
            <person name="Deng C."/>
            <person name="Zhou C."/>
            <person name="Fan Y."/>
            <person name="Li X."/>
            <person name="Huang L."/>
            <person name="Hu Y."/>
            <person name="Liang C."/>
            <person name="Hu X."/>
            <person name="Xu J."/>
            <person name="Yu X."/>
        </authorList>
    </citation>
    <scope>NUCLEOTIDE SEQUENCE [LARGE SCALE GENOMIC DNA]</scope>
    <source>
        <strain evidence="2">Henan</strain>
    </source>
</reference>
<gene>
    <name evidence="2" type="ORF">CLF_104063</name>
</gene>
<dbReference type="GO" id="GO:0005524">
    <property type="term" value="F:ATP binding"/>
    <property type="evidence" value="ECO:0007669"/>
    <property type="project" value="UniProtKB-KW"/>
</dbReference>